<dbReference type="PANTHER" id="PTHR20854:SF4">
    <property type="entry name" value="INOSITOL-1-MONOPHOSPHATASE-RELATED"/>
    <property type="match status" value="1"/>
</dbReference>
<dbReference type="CDD" id="cd01639">
    <property type="entry name" value="IMPase"/>
    <property type="match status" value="1"/>
</dbReference>
<dbReference type="RefSeq" id="WP_385876224.1">
    <property type="nucleotide sequence ID" value="NZ_JBHLXE010000033.1"/>
</dbReference>
<comment type="cofactor">
    <cofactor evidence="2 8">
        <name>Mg(2+)</name>
        <dbReference type="ChEBI" id="CHEBI:18420"/>
    </cofactor>
</comment>
<dbReference type="PRINTS" id="PR00377">
    <property type="entry name" value="IMPHPHTASES"/>
</dbReference>
<evidence type="ECO:0000256" key="6">
    <source>
        <dbReference type="ARBA" id="ARBA00022814"/>
    </source>
</evidence>
<proteinExistence type="inferred from homology"/>
<dbReference type="InterPro" id="IPR033942">
    <property type="entry name" value="IMPase"/>
</dbReference>
<dbReference type="Gene3D" id="3.30.540.10">
    <property type="entry name" value="Fructose-1,6-Bisphosphatase, subunit A, domain 1"/>
    <property type="match status" value="1"/>
</dbReference>
<dbReference type="InterPro" id="IPR000760">
    <property type="entry name" value="Inositol_monophosphatase-like"/>
</dbReference>
<comment type="similarity">
    <text evidence="3 8">Belongs to the inositol monophosphatase superfamily.</text>
</comment>
<name>A0ABV6C837_9GAMM</name>
<dbReference type="Proteomes" id="UP001589758">
    <property type="component" value="Unassembled WGS sequence"/>
</dbReference>
<accession>A0ABV6C837</accession>
<evidence type="ECO:0000256" key="8">
    <source>
        <dbReference type="RuleBase" id="RU364068"/>
    </source>
</evidence>
<evidence type="ECO:0000256" key="7">
    <source>
        <dbReference type="ARBA" id="ARBA00022842"/>
    </source>
</evidence>
<keyword evidence="7 8" id="KW-0460">Magnesium</keyword>
<evidence type="ECO:0000256" key="1">
    <source>
        <dbReference type="ARBA" id="ARBA00001033"/>
    </source>
</evidence>
<dbReference type="SUPFAM" id="SSF56655">
    <property type="entry name" value="Carbohydrate phosphatase"/>
    <property type="match status" value="1"/>
</dbReference>
<keyword evidence="6" id="KW-0805">Transcription regulation</keyword>
<keyword evidence="5 8" id="KW-0378">Hydrolase</keyword>
<organism evidence="9 10">
    <name type="scientific">Thorsellia kenyensis</name>
    <dbReference type="NCBI Taxonomy" id="1549888"/>
    <lineage>
        <taxon>Bacteria</taxon>
        <taxon>Pseudomonadati</taxon>
        <taxon>Pseudomonadota</taxon>
        <taxon>Gammaproteobacteria</taxon>
        <taxon>Enterobacterales</taxon>
        <taxon>Thorselliaceae</taxon>
        <taxon>Thorsellia</taxon>
    </lineage>
</organism>
<gene>
    <name evidence="9" type="ORF">ACFFIT_03310</name>
</gene>
<evidence type="ECO:0000256" key="4">
    <source>
        <dbReference type="ARBA" id="ARBA00022723"/>
    </source>
</evidence>
<evidence type="ECO:0000256" key="2">
    <source>
        <dbReference type="ARBA" id="ARBA00001946"/>
    </source>
</evidence>
<reference evidence="9 10" key="1">
    <citation type="submission" date="2024-09" db="EMBL/GenBank/DDBJ databases">
        <authorList>
            <person name="Sun Q."/>
            <person name="Mori K."/>
        </authorList>
    </citation>
    <scope>NUCLEOTIDE SEQUENCE [LARGE SCALE GENOMIC DNA]</scope>
    <source>
        <strain evidence="9 10">CCM 8545</strain>
    </source>
</reference>
<evidence type="ECO:0000256" key="5">
    <source>
        <dbReference type="ARBA" id="ARBA00022801"/>
    </source>
</evidence>
<keyword evidence="6" id="KW-0889">Transcription antitermination</keyword>
<dbReference type="EC" id="3.1.3.25" evidence="8"/>
<evidence type="ECO:0000256" key="3">
    <source>
        <dbReference type="ARBA" id="ARBA00009759"/>
    </source>
</evidence>
<dbReference type="EMBL" id="JBHLXE010000033">
    <property type="protein sequence ID" value="MFC0179133.1"/>
    <property type="molecule type" value="Genomic_DNA"/>
</dbReference>
<keyword evidence="6" id="KW-0804">Transcription</keyword>
<dbReference type="InterPro" id="IPR020583">
    <property type="entry name" value="Inositol_monoP_metal-BS"/>
</dbReference>
<comment type="caution">
    <text evidence="9">The sequence shown here is derived from an EMBL/GenBank/DDBJ whole genome shotgun (WGS) entry which is preliminary data.</text>
</comment>
<sequence>MNNIDIEQREMFLEKVILDAGKLALEGFNSSSENSFTLKKGQDFLTETDSKVEQFIRNSIHQTFPDDSILGEELGEDSSARKNDNLWVIDPIDGTANFARKIPHFCCTISFVYKGNTVLGAIYNPCSNELYFAKKEAYCKKNGELITVSNISDLDAATIEFGWNRNVSFADYLSTYQQLLEKGFNVRRGGSGALALAWVAEGRTDGYLELSMNSWDCLAGLLMIREAGGVTGDYPSSLEQIFSPSVVAGTNVHMITHVAEVCIKPIKLFNLNSKN</sequence>
<dbReference type="Gene3D" id="3.40.190.80">
    <property type="match status" value="1"/>
</dbReference>
<keyword evidence="4 8" id="KW-0479">Metal-binding</keyword>
<dbReference type="Pfam" id="PF00459">
    <property type="entry name" value="Inositol_P"/>
    <property type="match status" value="1"/>
</dbReference>
<protein>
    <recommendedName>
        <fullName evidence="8">Inositol-1-monophosphatase</fullName>
        <ecNumber evidence="8">3.1.3.25</ecNumber>
    </recommendedName>
</protein>
<evidence type="ECO:0000313" key="10">
    <source>
        <dbReference type="Proteomes" id="UP001589758"/>
    </source>
</evidence>
<comment type="catalytic activity">
    <reaction evidence="1 8">
        <text>a myo-inositol phosphate + H2O = myo-inositol + phosphate</text>
        <dbReference type="Rhea" id="RHEA:24056"/>
        <dbReference type="ChEBI" id="CHEBI:15377"/>
        <dbReference type="ChEBI" id="CHEBI:17268"/>
        <dbReference type="ChEBI" id="CHEBI:43474"/>
        <dbReference type="ChEBI" id="CHEBI:84139"/>
        <dbReference type="EC" id="3.1.3.25"/>
    </reaction>
</comment>
<dbReference type="PROSITE" id="PS00629">
    <property type="entry name" value="IMP_1"/>
    <property type="match status" value="1"/>
</dbReference>
<dbReference type="PANTHER" id="PTHR20854">
    <property type="entry name" value="INOSITOL MONOPHOSPHATASE"/>
    <property type="match status" value="1"/>
</dbReference>
<evidence type="ECO:0000313" key="9">
    <source>
        <dbReference type="EMBL" id="MFC0179133.1"/>
    </source>
</evidence>
<keyword evidence="10" id="KW-1185">Reference proteome</keyword>